<evidence type="ECO:0000256" key="8">
    <source>
        <dbReference type="ARBA" id="ARBA00037904"/>
    </source>
</evidence>
<protein>
    <recommendedName>
        <fullName evidence="10">4,4'-diaponeurosporenoate glycosyltransferase</fullName>
    </recommendedName>
</protein>
<evidence type="ECO:0000313" key="12">
    <source>
        <dbReference type="EMBL" id="MBC8598603.1"/>
    </source>
</evidence>
<keyword evidence="3" id="KW-0328">Glycosyltransferase</keyword>
<evidence type="ECO:0000259" key="11">
    <source>
        <dbReference type="Pfam" id="PF00535"/>
    </source>
</evidence>
<keyword evidence="2" id="KW-1003">Cell membrane</keyword>
<dbReference type="RefSeq" id="WP_215654189.1">
    <property type="nucleotide sequence ID" value="NZ_JACRTJ010000012.1"/>
</dbReference>
<evidence type="ECO:0000256" key="7">
    <source>
        <dbReference type="ARBA" id="ARBA00037281"/>
    </source>
</evidence>
<evidence type="ECO:0000256" key="10">
    <source>
        <dbReference type="ARBA" id="ARBA00040345"/>
    </source>
</evidence>
<evidence type="ECO:0000256" key="6">
    <source>
        <dbReference type="ARBA" id="ARBA00023136"/>
    </source>
</evidence>
<evidence type="ECO:0000256" key="4">
    <source>
        <dbReference type="ARBA" id="ARBA00022679"/>
    </source>
</evidence>
<dbReference type="CDD" id="cd02522">
    <property type="entry name" value="GT_2_like_a"/>
    <property type="match status" value="1"/>
</dbReference>
<keyword evidence="5" id="KW-0125">Carotenoid biosynthesis</keyword>
<proteinExistence type="inferred from homology"/>
<keyword evidence="13" id="KW-1185">Reference proteome</keyword>
<reference evidence="12 13" key="1">
    <citation type="submission" date="2020-08" db="EMBL/GenBank/DDBJ databases">
        <title>Genome public.</title>
        <authorList>
            <person name="Liu C."/>
            <person name="Sun Q."/>
        </authorList>
    </citation>
    <scope>NUCLEOTIDE SEQUENCE [LARGE SCALE GENOMIC DNA]</scope>
    <source>
        <strain evidence="12 13">BX10</strain>
    </source>
</reference>
<dbReference type="Gene3D" id="3.90.550.10">
    <property type="entry name" value="Spore Coat Polysaccharide Biosynthesis Protein SpsA, Chain A"/>
    <property type="match status" value="1"/>
</dbReference>
<comment type="similarity">
    <text evidence="9">Belongs to the glycosyltransferase 2 family. CrtQ subfamily.</text>
</comment>
<evidence type="ECO:0000256" key="5">
    <source>
        <dbReference type="ARBA" id="ARBA00022746"/>
    </source>
</evidence>
<dbReference type="EMBL" id="JACRTJ010000012">
    <property type="protein sequence ID" value="MBC8598603.1"/>
    <property type="molecule type" value="Genomic_DNA"/>
</dbReference>
<comment type="pathway">
    <text evidence="8">Carotenoid biosynthesis; staphyloxanthin biosynthesis; staphyloxanthin from farnesyl diphosphate: step 4/5.</text>
</comment>
<organism evidence="12 13">
    <name type="scientific">Enterocloster hominis</name>
    <name type="common">ex Liu et al. 2021</name>
    <dbReference type="NCBI Taxonomy" id="2763663"/>
    <lineage>
        <taxon>Bacteria</taxon>
        <taxon>Bacillati</taxon>
        <taxon>Bacillota</taxon>
        <taxon>Clostridia</taxon>
        <taxon>Lachnospirales</taxon>
        <taxon>Lachnospiraceae</taxon>
        <taxon>Enterocloster</taxon>
    </lineage>
</organism>
<dbReference type="InterPro" id="IPR001173">
    <property type="entry name" value="Glyco_trans_2-like"/>
</dbReference>
<gene>
    <name evidence="12" type="ORF">H8708_05040</name>
</gene>
<evidence type="ECO:0000256" key="1">
    <source>
        <dbReference type="ARBA" id="ARBA00004236"/>
    </source>
</evidence>
<feature type="domain" description="Glycosyltransferase 2-like" evidence="11">
    <location>
        <begin position="4"/>
        <end position="121"/>
    </location>
</feature>
<dbReference type="NCBIfam" id="TIGR04283">
    <property type="entry name" value="glyco_like_mftF"/>
    <property type="match status" value="1"/>
</dbReference>
<dbReference type="InterPro" id="IPR029044">
    <property type="entry name" value="Nucleotide-diphossugar_trans"/>
</dbReference>
<evidence type="ECO:0000256" key="2">
    <source>
        <dbReference type="ARBA" id="ARBA00022475"/>
    </source>
</evidence>
<dbReference type="PANTHER" id="PTHR43646">
    <property type="entry name" value="GLYCOSYLTRANSFERASE"/>
    <property type="match status" value="1"/>
</dbReference>
<evidence type="ECO:0000256" key="3">
    <source>
        <dbReference type="ARBA" id="ARBA00022676"/>
    </source>
</evidence>
<dbReference type="Proteomes" id="UP000647491">
    <property type="component" value="Unassembled WGS sequence"/>
</dbReference>
<evidence type="ECO:0000256" key="9">
    <source>
        <dbReference type="ARBA" id="ARBA00038120"/>
    </source>
</evidence>
<sequence length="224" mass="25543">MKISMILPIYNESSTIDGMMDQLRALPGDWEILFADGGSRDGTVQRIGTEFPVLKSPKGRAAQMNDGAARASGEILWFVHCDSRLPEDAHSQIQAAAEAGAAWGCFHIGFDYNGPFMGCNTFFSNRRARRGIAFGDQGIWIRRELFLSLGGFPELPIMEDYEFSLRMKERGIPIRLLPGRIITSGRRYRKGFPLFTMWNMYRLRQMYRAGVDISEIAERYRDIR</sequence>
<dbReference type="SUPFAM" id="SSF53448">
    <property type="entry name" value="Nucleotide-diphospho-sugar transferases"/>
    <property type="match status" value="1"/>
</dbReference>
<evidence type="ECO:0000313" key="13">
    <source>
        <dbReference type="Proteomes" id="UP000647491"/>
    </source>
</evidence>
<keyword evidence="6" id="KW-0472">Membrane</keyword>
<dbReference type="InterPro" id="IPR026461">
    <property type="entry name" value="Trfase_2_rSAM/seldom_assoc"/>
</dbReference>
<dbReference type="Pfam" id="PF00535">
    <property type="entry name" value="Glycos_transf_2"/>
    <property type="match status" value="1"/>
</dbReference>
<keyword evidence="4" id="KW-0808">Transferase</keyword>
<dbReference type="PANTHER" id="PTHR43646:SF2">
    <property type="entry name" value="GLYCOSYLTRANSFERASE 2-LIKE DOMAIN-CONTAINING PROTEIN"/>
    <property type="match status" value="1"/>
</dbReference>
<name>A0ABR7NRH7_9FIRM</name>
<comment type="caution">
    <text evidence="12">The sequence shown here is derived from an EMBL/GenBank/DDBJ whole genome shotgun (WGS) entry which is preliminary data.</text>
</comment>
<comment type="subcellular location">
    <subcellularLocation>
        <location evidence="1">Cell membrane</location>
    </subcellularLocation>
</comment>
<comment type="function">
    <text evidence="7">Catalyzes the glycosylation of 4,4'-diaponeurosporenoate, i.e. the esterification of glucose at the C1'' position with the carboxyl group of 4,4'-diaponeurosporenic acid, to form glycosyl-4,4'-diaponeurosporenoate. This is a step in the biosynthesis of staphyloxanthin, an orange pigment present in most staphylococci strains.</text>
</comment>
<accession>A0ABR7NRH7</accession>